<protein>
    <submittedName>
        <fullName evidence="2">Uncharacterized protein</fullName>
    </submittedName>
</protein>
<dbReference type="Proteomes" id="UP000425960">
    <property type="component" value="Chromosome"/>
</dbReference>
<evidence type="ECO:0000313" key="2">
    <source>
        <dbReference type="EMBL" id="BBO83204.1"/>
    </source>
</evidence>
<proteinExistence type="predicted"/>
<evidence type="ECO:0000313" key="3">
    <source>
        <dbReference type="Proteomes" id="UP000425960"/>
    </source>
</evidence>
<accession>A0A5K7ZSN2</accession>
<sequence length="75" mass="8649">MNESQQTIDPVCGKSVHSDECQFSSDDEKGTHYFCSKDCQNKFDKADAKAKKGFWARYTERLKDVQCSRTSQDCR</sequence>
<reference evidence="2 3" key="1">
    <citation type="submission" date="2019-11" db="EMBL/GenBank/DDBJ databases">
        <title>Comparative genomics of hydrocarbon-degrading Desulfosarcina strains.</title>
        <authorList>
            <person name="Watanabe M."/>
            <person name="Kojima H."/>
            <person name="Fukui M."/>
        </authorList>
    </citation>
    <scope>NUCLEOTIDE SEQUENCE [LARGE SCALE GENOMIC DNA]</scope>
    <source>
        <strain evidence="2 3">28bB2T</strain>
    </source>
</reference>
<organism evidence="2 3">
    <name type="scientific">Desulfosarcina ovata subsp. sediminis</name>
    <dbReference type="NCBI Taxonomy" id="885957"/>
    <lineage>
        <taxon>Bacteria</taxon>
        <taxon>Pseudomonadati</taxon>
        <taxon>Thermodesulfobacteriota</taxon>
        <taxon>Desulfobacteria</taxon>
        <taxon>Desulfobacterales</taxon>
        <taxon>Desulfosarcinaceae</taxon>
        <taxon>Desulfosarcina</taxon>
    </lineage>
</organism>
<name>A0A5K7ZSN2_9BACT</name>
<feature type="region of interest" description="Disordered" evidence="1">
    <location>
        <begin position="1"/>
        <end position="27"/>
    </location>
</feature>
<evidence type="ECO:0000256" key="1">
    <source>
        <dbReference type="SAM" id="MobiDB-lite"/>
    </source>
</evidence>
<dbReference type="AlphaFoldDB" id="A0A5K7ZSN2"/>
<dbReference type="EMBL" id="AP021876">
    <property type="protein sequence ID" value="BBO83204.1"/>
    <property type="molecule type" value="Genomic_DNA"/>
</dbReference>
<feature type="compositionally biased region" description="Basic and acidic residues" evidence="1">
    <location>
        <begin position="16"/>
        <end position="27"/>
    </location>
</feature>
<dbReference type="KEGG" id="dov:DSCO28_37700"/>
<gene>
    <name evidence="2" type="ORF">DSCO28_37700</name>
</gene>